<organism evidence="2 3">
    <name type="scientific">Sus scrofa</name>
    <name type="common">Pig</name>
    <dbReference type="NCBI Taxonomy" id="9823"/>
    <lineage>
        <taxon>Eukaryota</taxon>
        <taxon>Metazoa</taxon>
        <taxon>Chordata</taxon>
        <taxon>Craniata</taxon>
        <taxon>Vertebrata</taxon>
        <taxon>Euteleostomi</taxon>
        <taxon>Mammalia</taxon>
        <taxon>Eutheria</taxon>
        <taxon>Laurasiatheria</taxon>
        <taxon>Artiodactyla</taxon>
        <taxon>Suina</taxon>
        <taxon>Suidae</taxon>
        <taxon>Sus</taxon>
    </lineage>
</organism>
<dbReference type="AlphaFoldDB" id="A0A8D1AX30"/>
<accession>A0A8D1AX30</accession>
<dbReference type="Proteomes" id="UP000694720">
    <property type="component" value="Unplaced"/>
</dbReference>
<evidence type="ECO:0000313" key="3">
    <source>
        <dbReference type="Proteomes" id="UP000694720"/>
    </source>
</evidence>
<keyword evidence="1" id="KW-0812">Transmembrane</keyword>
<name>A0A8D1AX30_PIG</name>
<keyword evidence="1" id="KW-1133">Transmembrane helix</keyword>
<evidence type="ECO:0000256" key="1">
    <source>
        <dbReference type="SAM" id="Phobius"/>
    </source>
</evidence>
<evidence type="ECO:0000313" key="2">
    <source>
        <dbReference type="Ensembl" id="ENSSSCP00035037510.1"/>
    </source>
</evidence>
<sequence>TTDKRSHFYVYVGTYLELDGIVMVLLLTFVLSVCFLVSSGTSRSPQSLAQYSMVQMQTQIPVP</sequence>
<dbReference type="Ensembl" id="ENSSSCT00035089685.1">
    <property type="protein sequence ID" value="ENSSSCP00035037510.1"/>
    <property type="gene ID" value="ENSSSCG00035066560.1"/>
</dbReference>
<reference evidence="2" key="1">
    <citation type="submission" date="2025-08" db="UniProtKB">
        <authorList>
            <consortium name="Ensembl"/>
        </authorList>
    </citation>
    <scope>IDENTIFICATION</scope>
</reference>
<protein>
    <submittedName>
        <fullName evidence="2">Uncharacterized protein</fullName>
    </submittedName>
</protein>
<feature type="transmembrane region" description="Helical" evidence="1">
    <location>
        <begin position="20"/>
        <end position="38"/>
    </location>
</feature>
<proteinExistence type="predicted"/>
<keyword evidence="1" id="KW-0472">Membrane</keyword>